<protein>
    <submittedName>
        <fullName evidence="4">Glycosyltransferase family 2 protein</fullName>
    </submittedName>
</protein>
<keyword evidence="5" id="KW-1185">Reference proteome</keyword>
<dbReference type="PANTHER" id="PTHR21461:SF69">
    <property type="entry name" value="GLYCOSYLTRANSFERASE FAMILY 92 PROTEIN"/>
    <property type="match status" value="1"/>
</dbReference>
<gene>
    <name evidence="4" type="ORF">HRQ87_05855</name>
</gene>
<evidence type="ECO:0000256" key="2">
    <source>
        <dbReference type="ARBA" id="ARBA00022692"/>
    </source>
</evidence>
<sequence length="731" mass="82637">MDISDIFHHRLLGTQRIAGHLCLDAVQVGDQAHVYFAAGVPMQLFQGGDVASVMNGPVIVGPPGVLRVGDAPLLPRYSELEHDLFAGLNVGLTVNNGFDAKIIADWVRYHVEHHNMQAVCLINRVVPDEDIAAYFDQLKLQLQNIGGLQRFLLLEVTAPLGHTDLPAETHPFNAPDAPGKDRMQVPEGDAFRSPLKEGLVYDIAKLRFLAEAAAVMIIEPYDYLPLGGADVFQAAMQDGFVMLHGTRIFPWRVRQNDDLQFADHICKRFDDQSFSRKWCVAPKQVGLENNWRFVRISNVKAKRALPFYRCMQLRHPGSAVSDIVPKSSLAEDDALLASAAKFHRKPIRQPKSDVQIAEGPAADAGYTVIVTTMKNEGPFILEWLAFHRAIGVKEFLVYTNDCTDGTDDLLKLLDAKGFVQHRENPFRTMDLRPQHAALQAAENEKVVQDAGWVVCMDVDEFINIHVGDGTLNDLYQAVGDANMISMTWRLFGNADVDKFEPSFVIKQFQQCAPQVIRKPHQAWGFKTLFRNNGLYKKLGVHRPKGLKPDLWDQIKWVNGSGKPMPDKMFRNGWRSSISTYGYDLVTLNHYAVRSAESFLVKRDRGRVNHVDRDQGMNYWFRMNNNAETDRTILRLLPKVQVEYDAFLADPDIAALNNICITHHHAKISELKLRDDYAKFYKELTSPRSQTLSRLHHHFGSNVFLAGPAVIPDDIIKQELPKDFFFTVPRQE</sequence>
<keyword evidence="2" id="KW-0812">Transmembrane</keyword>
<comment type="caution">
    <text evidence="4">The sequence shown here is derived from an EMBL/GenBank/DDBJ whole genome shotgun (WGS) entry which is preliminary data.</text>
</comment>
<dbReference type="Proteomes" id="UP000777935">
    <property type="component" value="Unassembled WGS sequence"/>
</dbReference>
<proteinExistence type="predicted"/>
<evidence type="ECO:0000256" key="3">
    <source>
        <dbReference type="ARBA" id="ARBA00022989"/>
    </source>
</evidence>
<evidence type="ECO:0000256" key="1">
    <source>
        <dbReference type="ARBA" id="ARBA00004167"/>
    </source>
</evidence>
<evidence type="ECO:0000313" key="5">
    <source>
        <dbReference type="Proteomes" id="UP000777935"/>
    </source>
</evidence>
<comment type="subcellular location">
    <subcellularLocation>
        <location evidence="1">Membrane</location>
        <topology evidence="1">Single-pass membrane protein</topology>
    </subcellularLocation>
</comment>
<dbReference type="RefSeq" id="WP_174136200.1">
    <property type="nucleotide sequence ID" value="NZ_JABUFE010000002.1"/>
</dbReference>
<organism evidence="4 5">
    <name type="scientific">Parasulfitobacter algicola</name>
    <dbReference type="NCBI Taxonomy" id="2614809"/>
    <lineage>
        <taxon>Bacteria</taxon>
        <taxon>Pseudomonadati</taxon>
        <taxon>Pseudomonadota</taxon>
        <taxon>Alphaproteobacteria</taxon>
        <taxon>Rhodobacterales</taxon>
        <taxon>Roseobacteraceae</taxon>
        <taxon>Parasulfitobacter</taxon>
    </lineage>
</organism>
<reference evidence="4 5" key="1">
    <citation type="submission" date="2020-06" db="EMBL/GenBank/DDBJ databases">
        <title>Sulfitobacter algicola sp. nov., isolated from green algae.</title>
        <authorList>
            <person name="Wang C."/>
        </authorList>
    </citation>
    <scope>NUCLEOTIDE SEQUENCE [LARGE SCALE GENOMIC DNA]</scope>
    <source>
        <strain evidence="4 5">1151</strain>
    </source>
</reference>
<keyword evidence="3" id="KW-0472">Membrane</keyword>
<name>A0ABX2IPM9_9RHOB</name>
<dbReference type="PANTHER" id="PTHR21461">
    <property type="entry name" value="GLYCOSYLTRANSFERASE FAMILY 92 PROTEIN"/>
    <property type="match status" value="1"/>
</dbReference>
<accession>A0ABX2IPM9</accession>
<dbReference type="EMBL" id="JABUFE010000002">
    <property type="protein sequence ID" value="NSX54320.1"/>
    <property type="molecule type" value="Genomic_DNA"/>
</dbReference>
<keyword evidence="3" id="KW-1133">Transmembrane helix</keyword>
<evidence type="ECO:0000313" key="4">
    <source>
        <dbReference type="EMBL" id="NSX54320.1"/>
    </source>
</evidence>
<dbReference type="Pfam" id="PF13704">
    <property type="entry name" value="Glyco_tranf_2_4"/>
    <property type="match status" value="1"/>
</dbReference>